<proteinExistence type="predicted"/>
<accession>A0AAV9DTF2</accession>
<comment type="caution">
    <text evidence="2">The sequence shown here is derived from an EMBL/GenBank/DDBJ whole genome shotgun (WGS) entry which is preliminary data.</text>
</comment>
<reference evidence="2" key="2">
    <citation type="submission" date="2023-06" db="EMBL/GenBank/DDBJ databases">
        <authorList>
            <person name="Ma L."/>
            <person name="Liu K.-W."/>
            <person name="Li Z."/>
            <person name="Hsiao Y.-Y."/>
            <person name="Qi Y."/>
            <person name="Fu T."/>
            <person name="Tang G."/>
            <person name="Zhang D."/>
            <person name="Sun W.-H."/>
            <person name="Liu D.-K."/>
            <person name="Li Y."/>
            <person name="Chen G.-Z."/>
            <person name="Liu X.-D."/>
            <person name="Liao X.-Y."/>
            <person name="Jiang Y.-T."/>
            <person name="Yu X."/>
            <person name="Hao Y."/>
            <person name="Huang J."/>
            <person name="Zhao X.-W."/>
            <person name="Ke S."/>
            <person name="Chen Y.-Y."/>
            <person name="Wu W.-L."/>
            <person name="Hsu J.-L."/>
            <person name="Lin Y.-F."/>
            <person name="Huang M.-D."/>
            <person name="Li C.-Y."/>
            <person name="Huang L."/>
            <person name="Wang Z.-W."/>
            <person name="Zhao X."/>
            <person name="Zhong W.-Y."/>
            <person name="Peng D.-H."/>
            <person name="Ahmad S."/>
            <person name="Lan S."/>
            <person name="Zhang J.-S."/>
            <person name="Tsai W.-C."/>
            <person name="Van De Peer Y."/>
            <person name="Liu Z.-J."/>
        </authorList>
    </citation>
    <scope>NUCLEOTIDE SEQUENCE</scope>
    <source>
        <strain evidence="2">CP</strain>
        <tissue evidence="2">Leaves</tissue>
    </source>
</reference>
<keyword evidence="1" id="KW-1133">Transmembrane helix</keyword>
<keyword evidence="3" id="KW-1185">Reference proteome</keyword>
<dbReference type="AlphaFoldDB" id="A0AAV9DTF2"/>
<dbReference type="Proteomes" id="UP001180020">
    <property type="component" value="Unassembled WGS sequence"/>
</dbReference>
<gene>
    <name evidence="2" type="ORF">QJS10_CPB11g02207</name>
</gene>
<dbReference type="EMBL" id="JAUJYO010000011">
    <property type="protein sequence ID" value="KAK1303945.1"/>
    <property type="molecule type" value="Genomic_DNA"/>
</dbReference>
<sequence>MQKLTHSIILAKRRHRGRPRQRRLNLKRIHHHWPRGRRRRRPLHPLQHLHQHHVILRLALHRLLHQRHLTRRRLLRGRLHIRDDRATQVHVEAARRAPVQPHDRPADANLTAYVAREGHDAVGGDEGEGERVRVRGVARGAGEGGAVWVEDVVAEGAVIGGAEALAVASVAEEGRVGGGFDGEGEGVVGVGRVADDARVGRAGFVEGVVAGGATVGRATFTGELAGVAQDLGCAWWWGVDELHGVGVAEVIENCWFLLLWLLWWLWWWWWLLLLLRGRLHIRDRATHVRVEAALRAPVQPHDRPADANLTA</sequence>
<reference evidence="2" key="1">
    <citation type="journal article" date="2023" name="Nat. Commun.">
        <title>Diploid and tetraploid genomes of Acorus and the evolution of monocots.</title>
        <authorList>
            <person name="Ma L."/>
            <person name="Liu K.W."/>
            <person name="Li Z."/>
            <person name="Hsiao Y.Y."/>
            <person name="Qi Y."/>
            <person name="Fu T."/>
            <person name="Tang G.D."/>
            <person name="Zhang D."/>
            <person name="Sun W.H."/>
            <person name="Liu D.K."/>
            <person name="Li Y."/>
            <person name="Chen G.Z."/>
            <person name="Liu X.D."/>
            <person name="Liao X.Y."/>
            <person name="Jiang Y.T."/>
            <person name="Yu X."/>
            <person name="Hao Y."/>
            <person name="Huang J."/>
            <person name="Zhao X.W."/>
            <person name="Ke S."/>
            <person name="Chen Y.Y."/>
            <person name="Wu W.L."/>
            <person name="Hsu J.L."/>
            <person name="Lin Y.F."/>
            <person name="Huang M.D."/>
            <person name="Li C.Y."/>
            <person name="Huang L."/>
            <person name="Wang Z.W."/>
            <person name="Zhao X."/>
            <person name="Zhong W.Y."/>
            <person name="Peng D.H."/>
            <person name="Ahmad S."/>
            <person name="Lan S."/>
            <person name="Zhang J.S."/>
            <person name="Tsai W.C."/>
            <person name="Van de Peer Y."/>
            <person name="Liu Z.J."/>
        </authorList>
    </citation>
    <scope>NUCLEOTIDE SEQUENCE</scope>
    <source>
        <strain evidence="2">CP</strain>
    </source>
</reference>
<evidence type="ECO:0000313" key="2">
    <source>
        <dbReference type="EMBL" id="KAK1303945.1"/>
    </source>
</evidence>
<protein>
    <submittedName>
        <fullName evidence="2">Uncharacterized protein</fullName>
    </submittedName>
</protein>
<evidence type="ECO:0000313" key="3">
    <source>
        <dbReference type="Proteomes" id="UP001180020"/>
    </source>
</evidence>
<keyword evidence="1" id="KW-0472">Membrane</keyword>
<feature type="transmembrane region" description="Helical" evidence="1">
    <location>
        <begin position="255"/>
        <end position="275"/>
    </location>
</feature>
<name>A0AAV9DTF2_ACOCL</name>
<evidence type="ECO:0000256" key="1">
    <source>
        <dbReference type="SAM" id="Phobius"/>
    </source>
</evidence>
<organism evidence="2 3">
    <name type="scientific">Acorus calamus</name>
    <name type="common">Sweet flag</name>
    <dbReference type="NCBI Taxonomy" id="4465"/>
    <lineage>
        <taxon>Eukaryota</taxon>
        <taxon>Viridiplantae</taxon>
        <taxon>Streptophyta</taxon>
        <taxon>Embryophyta</taxon>
        <taxon>Tracheophyta</taxon>
        <taxon>Spermatophyta</taxon>
        <taxon>Magnoliopsida</taxon>
        <taxon>Liliopsida</taxon>
        <taxon>Acoraceae</taxon>
        <taxon>Acorus</taxon>
    </lineage>
</organism>
<keyword evidence="1" id="KW-0812">Transmembrane</keyword>